<dbReference type="InterPro" id="IPR014719">
    <property type="entry name" value="Ribosomal_bL12_C/ClpS-like"/>
</dbReference>
<evidence type="ECO:0000313" key="2">
    <source>
        <dbReference type="EMBL" id="MET3731697.1"/>
    </source>
</evidence>
<dbReference type="SUPFAM" id="SSF54736">
    <property type="entry name" value="ClpS-like"/>
    <property type="match status" value="1"/>
</dbReference>
<organism evidence="2 3">
    <name type="scientific">Moheibacter stercoris</name>
    <dbReference type="NCBI Taxonomy" id="1628251"/>
    <lineage>
        <taxon>Bacteria</taxon>
        <taxon>Pseudomonadati</taxon>
        <taxon>Bacteroidota</taxon>
        <taxon>Flavobacteriia</taxon>
        <taxon>Flavobacteriales</taxon>
        <taxon>Weeksellaceae</taxon>
        <taxon>Moheibacter</taxon>
    </lineage>
</organism>
<name>A0ABV2LT05_9FLAO</name>
<gene>
    <name evidence="2" type="ORF">ABID46_001271</name>
</gene>
<dbReference type="RefSeq" id="WP_354508203.1">
    <property type="nucleotide sequence ID" value="NZ_JBEPMO010000005.1"/>
</dbReference>
<dbReference type="Pfam" id="PF02617">
    <property type="entry name" value="ClpS"/>
    <property type="match status" value="1"/>
</dbReference>
<comment type="caution">
    <text evidence="2">The sequence shown here is derived from an EMBL/GenBank/DDBJ whole genome shotgun (WGS) entry which is preliminary data.</text>
</comment>
<feature type="domain" description="Adaptor protein ClpS core" evidence="1">
    <location>
        <begin position="29"/>
        <end position="90"/>
    </location>
</feature>
<dbReference type="Proteomes" id="UP001549146">
    <property type="component" value="Unassembled WGS sequence"/>
</dbReference>
<proteinExistence type="predicted"/>
<dbReference type="InterPro" id="IPR003769">
    <property type="entry name" value="ClpS_core"/>
</dbReference>
<keyword evidence="3" id="KW-1185">Reference proteome</keyword>
<dbReference type="Gene3D" id="3.30.1390.10">
    <property type="match status" value="1"/>
</dbReference>
<dbReference type="GO" id="GO:0008233">
    <property type="term" value="F:peptidase activity"/>
    <property type="evidence" value="ECO:0007669"/>
    <property type="project" value="UniProtKB-KW"/>
</dbReference>
<dbReference type="EMBL" id="JBEPMO010000005">
    <property type="protein sequence ID" value="MET3731697.1"/>
    <property type="molecule type" value="Genomic_DNA"/>
</dbReference>
<evidence type="ECO:0000313" key="3">
    <source>
        <dbReference type="Proteomes" id="UP001549146"/>
    </source>
</evidence>
<keyword evidence="2" id="KW-0378">Hydrolase</keyword>
<protein>
    <submittedName>
        <fullName evidence="2">ATP-dependent Clp protease adaptor protein ClpS</fullName>
    </submittedName>
</protein>
<dbReference type="GO" id="GO:0006508">
    <property type="term" value="P:proteolysis"/>
    <property type="evidence" value="ECO:0007669"/>
    <property type="project" value="UniProtKB-KW"/>
</dbReference>
<accession>A0ABV2LT05</accession>
<evidence type="ECO:0000259" key="1">
    <source>
        <dbReference type="Pfam" id="PF02617"/>
    </source>
</evidence>
<sequence length="98" mass="11417">MSNFNFHVQPQWEVDVDVDVLTEEEVKRVLVLHNDDYNTFDFVIVSLMEVCDHTLEQAEQCTWLVHYKGKCEVKTGSYEFLEPMCTALLDRGLSAEIM</sequence>
<keyword evidence="2" id="KW-0645">Protease</keyword>
<reference evidence="2 3" key="1">
    <citation type="submission" date="2024-06" db="EMBL/GenBank/DDBJ databases">
        <title>Genomic Encyclopedia of Type Strains, Phase IV (KMG-IV): sequencing the most valuable type-strain genomes for metagenomic binning, comparative biology and taxonomic classification.</title>
        <authorList>
            <person name="Goeker M."/>
        </authorList>
    </citation>
    <scope>NUCLEOTIDE SEQUENCE [LARGE SCALE GENOMIC DNA]</scope>
    <source>
        <strain evidence="2 3">DSM 29388</strain>
    </source>
</reference>